<organism evidence="1">
    <name type="scientific">viral metagenome</name>
    <dbReference type="NCBI Taxonomy" id="1070528"/>
    <lineage>
        <taxon>unclassified sequences</taxon>
        <taxon>metagenomes</taxon>
        <taxon>organismal metagenomes</taxon>
    </lineage>
</organism>
<protein>
    <submittedName>
        <fullName evidence="1">Uncharacterized protein</fullName>
    </submittedName>
</protein>
<evidence type="ECO:0000313" key="1">
    <source>
        <dbReference type="EMBL" id="QJB02896.1"/>
    </source>
</evidence>
<name>A0A6M3MC90_9ZZZZ</name>
<dbReference type="EMBL" id="MT143813">
    <property type="protein sequence ID" value="QJB02896.1"/>
    <property type="molecule type" value="Genomic_DNA"/>
</dbReference>
<proteinExistence type="predicted"/>
<gene>
    <name evidence="1" type="ORF">MM171B01032_0007</name>
</gene>
<sequence>MINMGAEYTEYVTGKFASNVAIKSNSAELATTPTIYNVTMTTLDYEYSQSLPANTKIVEFGCRESGFDVRYAYEAGKVAAPITPFKTLGAGQIKTIDIINLTSIILYFACSTAGKIMEIECWS</sequence>
<accession>A0A6M3MC90</accession>
<dbReference type="AlphaFoldDB" id="A0A6M3MC90"/>
<reference evidence="1" key="1">
    <citation type="submission" date="2020-03" db="EMBL/GenBank/DDBJ databases">
        <title>The deep terrestrial virosphere.</title>
        <authorList>
            <person name="Holmfeldt K."/>
            <person name="Nilsson E."/>
            <person name="Simone D."/>
            <person name="Lopez-Fernandez M."/>
            <person name="Wu X."/>
            <person name="de Brujin I."/>
            <person name="Lundin D."/>
            <person name="Andersson A."/>
            <person name="Bertilsson S."/>
            <person name="Dopson M."/>
        </authorList>
    </citation>
    <scope>NUCLEOTIDE SEQUENCE</scope>
    <source>
        <strain evidence="1">MM171B01032</strain>
    </source>
</reference>